<keyword evidence="1" id="KW-0812">Transmembrane</keyword>
<keyword evidence="1" id="KW-1133">Transmembrane helix</keyword>
<organism evidence="2 3">
    <name type="scientific">Quercus rubra</name>
    <name type="common">Northern red oak</name>
    <name type="synonym">Quercus borealis</name>
    <dbReference type="NCBI Taxonomy" id="3512"/>
    <lineage>
        <taxon>Eukaryota</taxon>
        <taxon>Viridiplantae</taxon>
        <taxon>Streptophyta</taxon>
        <taxon>Embryophyta</taxon>
        <taxon>Tracheophyta</taxon>
        <taxon>Spermatophyta</taxon>
        <taxon>Magnoliopsida</taxon>
        <taxon>eudicotyledons</taxon>
        <taxon>Gunneridae</taxon>
        <taxon>Pentapetalae</taxon>
        <taxon>rosids</taxon>
        <taxon>fabids</taxon>
        <taxon>Fagales</taxon>
        <taxon>Fagaceae</taxon>
        <taxon>Quercus</taxon>
    </lineage>
</organism>
<protein>
    <submittedName>
        <fullName evidence="2">Uncharacterized protein</fullName>
    </submittedName>
</protein>
<gene>
    <name evidence="2" type="ORF">RGQ29_014867</name>
</gene>
<evidence type="ECO:0000313" key="2">
    <source>
        <dbReference type="EMBL" id="KAK4597022.1"/>
    </source>
</evidence>
<accession>A0AAN7FMN3</accession>
<dbReference type="AlphaFoldDB" id="A0AAN7FMN3"/>
<sequence>MSAVPWRFHKRSCSTVGMLPWMTFSSCGPPILGKVTTLYWVNVNFWFLFNVLVILYPMYLYKDCDLSSMVRTAN</sequence>
<evidence type="ECO:0000256" key="1">
    <source>
        <dbReference type="SAM" id="Phobius"/>
    </source>
</evidence>
<reference evidence="2 3" key="1">
    <citation type="journal article" date="2023" name="G3 (Bethesda)">
        <title>A haplotype-resolved chromosome-scale genome for Quercus rubra L. provides insights into the genetics of adaptive traits for red oak species.</title>
        <authorList>
            <person name="Kapoor B."/>
            <person name="Jenkins J."/>
            <person name="Schmutz J."/>
            <person name="Zhebentyayeva T."/>
            <person name="Kuelheim C."/>
            <person name="Coggeshall M."/>
            <person name="Heim C."/>
            <person name="Lasky J.R."/>
            <person name="Leites L."/>
            <person name="Islam-Faridi N."/>
            <person name="Romero-Severson J."/>
            <person name="DeLeo V.L."/>
            <person name="Lucas S.M."/>
            <person name="Lazic D."/>
            <person name="Gailing O."/>
            <person name="Carlson J."/>
            <person name="Staton M."/>
        </authorList>
    </citation>
    <scope>NUCLEOTIDE SEQUENCE [LARGE SCALE GENOMIC DNA]</scope>
    <source>
        <strain evidence="2">Pseudo-F2</strain>
    </source>
</reference>
<evidence type="ECO:0000313" key="3">
    <source>
        <dbReference type="Proteomes" id="UP001324115"/>
    </source>
</evidence>
<keyword evidence="3" id="KW-1185">Reference proteome</keyword>
<feature type="transmembrane region" description="Helical" evidence="1">
    <location>
        <begin position="38"/>
        <end position="61"/>
    </location>
</feature>
<proteinExistence type="predicted"/>
<dbReference type="EMBL" id="JAXUIC010000003">
    <property type="protein sequence ID" value="KAK4597022.1"/>
    <property type="molecule type" value="Genomic_DNA"/>
</dbReference>
<dbReference type="Proteomes" id="UP001324115">
    <property type="component" value="Unassembled WGS sequence"/>
</dbReference>
<keyword evidence="1" id="KW-0472">Membrane</keyword>
<dbReference type="PROSITE" id="PS51257">
    <property type="entry name" value="PROKAR_LIPOPROTEIN"/>
    <property type="match status" value="1"/>
</dbReference>
<name>A0AAN7FMN3_QUERU</name>
<comment type="caution">
    <text evidence="2">The sequence shown here is derived from an EMBL/GenBank/DDBJ whole genome shotgun (WGS) entry which is preliminary data.</text>
</comment>